<evidence type="ECO:0000313" key="2">
    <source>
        <dbReference type="EMBL" id="ADL36087.1"/>
    </source>
</evidence>
<geneLocation type="plasmid" evidence="2 3">
    <name>pCY360</name>
</geneLocation>
<dbReference type="EMBL" id="CP001812">
    <property type="protein sequence ID" value="ADL36087.1"/>
    <property type="molecule type" value="Genomic_DNA"/>
</dbReference>
<reference evidence="2 3" key="1">
    <citation type="journal article" date="2010" name="PLoS ONE">
        <title>The glycobiome of the rumen bacterium Butyrivibrio proteoclasticus B316(T) highlights adaptation to a polysaccharide-rich environment.</title>
        <authorList>
            <person name="Kelly W.J."/>
            <person name="Leahy S.C."/>
            <person name="Altermann E."/>
            <person name="Yeoman C.J."/>
            <person name="Dunne J.C."/>
            <person name="Kong Z."/>
            <person name="Pacheco D.M."/>
            <person name="Li D."/>
            <person name="Noel S.J."/>
            <person name="Moon C.D."/>
            <person name="Cookson A.L."/>
            <person name="Attwood G.T."/>
        </authorList>
    </citation>
    <scope>NUCLEOTIDE SEQUENCE [LARGE SCALE GENOMIC DNA]</scope>
    <source>
        <strain evidence="3">ATCC 51982 / DSM 14932 / B316</strain>
        <plasmid evidence="3">Plasmid pCY360</plasmid>
    </source>
</reference>
<dbReference type="NCBIfam" id="NF033573">
    <property type="entry name" value="transpos_IS200"/>
    <property type="match status" value="1"/>
</dbReference>
<dbReference type="PANTHER" id="PTHR33360:SF2">
    <property type="entry name" value="TRANSPOSASE FOR INSERTION SEQUENCE ELEMENT IS200"/>
    <property type="match status" value="1"/>
</dbReference>
<dbReference type="InterPro" id="IPR036515">
    <property type="entry name" value="Transposase_17_sf"/>
</dbReference>
<keyword evidence="3" id="KW-1185">Reference proteome</keyword>
<dbReference type="GO" id="GO:0003677">
    <property type="term" value="F:DNA binding"/>
    <property type="evidence" value="ECO:0007669"/>
    <property type="project" value="InterPro"/>
</dbReference>
<dbReference type="KEGG" id="bpb:bpr_II149"/>
<gene>
    <name evidence="2" type="ordered locus">bpr_II149</name>
</gene>
<dbReference type="GO" id="GO:0004803">
    <property type="term" value="F:transposase activity"/>
    <property type="evidence" value="ECO:0007669"/>
    <property type="project" value="InterPro"/>
</dbReference>
<dbReference type="HOGENOM" id="CLU_101320_2_3_9"/>
<feature type="domain" description="Transposase IS200-like" evidence="1">
    <location>
        <begin position="12"/>
        <end position="134"/>
    </location>
</feature>
<dbReference type="SUPFAM" id="SSF143422">
    <property type="entry name" value="Transposase IS200-like"/>
    <property type="match status" value="1"/>
</dbReference>
<dbReference type="SMART" id="SM01321">
    <property type="entry name" value="Y1_Tnp"/>
    <property type="match status" value="1"/>
</dbReference>
<dbReference type="AlphaFoldDB" id="E0S3V5"/>
<dbReference type="InterPro" id="IPR002686">
    <property type="entry name" value="Transposase_17"/>
</dbReference>
<accession>E0S3V5</accession>
<dbReference type="PANTHER" id="PTHR33360">
    <property type="entry name" value="TRANSPOSASE FOR INSERTION SEQUENCE ELEMENT IS200"/>
    <property type="match status" value="1"/>
</dbReference>
<keyword evidence="2" id="KW-0614">Plasmid</keyword>
<dbReference type="Proteomes" id="UP000001299">
    <property type="component" value="Plasmid pCY360"/>
</dbReference>
<dbReference type="Gene3D" id="3.30.70.1290">
    <property type="entry name" value="Transposase IS200-like"/>
    <property type="match status" value="1"/>
</dbReference>
<proteinExistence type="predicted"/>
<sequence>MNKDYNHGHRHKFLLRYHLILVCKNRRKLLSANNISSDIKTLAIHIANSHNVHIHHMEADKDHLHLMIETTPNINLSDFVRTLKSYTTYHIWKEYTPYLSKCFWNERTFWSDGYFISSIGEVSSDTLKHYIKNQGKNT</sequence>
<evidence type="ECO:0000259" key="1">
    <source>
        <dbReference type="SMART" id="SM01321"/>
    </source>
</evidence>
<organism evidence="2 3">
    <name type="scientific">Butyrivibrio proteoclasticus (strain ATCC 51982 / DSM 14932 / B316)</name>
    <name type="common">Clostridium proteoclasticum</name>
    <dbReference type="NCBI Taxonomy" id="515622"/>
    <lineage>
        <taxon>Bacteria</taxon>
        <taxon>Bacillati</taxon>
        <taxon>Bacillota</taxon>
        <taxon>Clostridia</taxon>
        <taxon>Lachnospirales</taxon>
        <taxon>Lachnospiraceae</taxon>
        <taxon>Butyrivibrio</taxon>
    </lineage>
</organism>
<protein>
    <submittedName>
        <fullName evidence="2">Transposase IS200/IS605 family</fullName>
    </submittedName>
</protein>
<name>E0S3V5_BUTPB</name>
<dbReference type="Pfam" id="PF01797">
    <property type="entry name" value="Y1_Tnp"/>
    <property type="match status" value="1"/>
</dbReference>
<dbReference type="GO" id="GO:0006313">
    <property type="term" value="P:DNA transposition"/>
    <property type="evidence" value="ECO:0007669"/>
    <property type="project" value="InterPro"/>
</dbReference>
<evidence type="ECO:0000313" key="3">
    <source>
        <dbReference type="Proteomes" id="UP000001299"/>
    </source>
</evidence>